<sequence length="235" mass="26935">MTVPESFQAFLNENPDAAFHDWLRESAEPFWTKATAHRFTEELAEGTLDPQVCARYLVQDYAFVDSFVSLLGYAVAYAPAMPQKRPFAGFLAAVTSEENDYFLRSFQALGVPETQWRDPELAPVTAELLSVLQDSGRSGSYPQVLATLLAAEWSYLTWGLACGDRRPQAFWMAEWIDLHALPEFEEFVTWLRDETSRVGAAATPEVQQQMCRTFRHMMQLEERFFDHAYDPEARR</sequence>
<comment type="caution">
    <text evidence="3">The sequence shown here is derived from an EMBL/GenBank/DDBJ whole genome shotgun (WGS) entry which is preliminary data.</text>
</comment>
<gene>
    <name evidence="3" type="ORF">ACFOW6_03060</name>
</gene>
<dbReference type="EMBL" id="JBHSCW010000001">
    <property type="protein sequence ID" value="MFC4350520.1"/>
    <property type="molecule type" value="Genomic_DNA"/>
</dbReference>
<name>A0ABV8UHX3_9PROT</name>
<dbReference type="InterPro" id="IPR026285">
    <property type="entry name" value="TenA_E"/>
</dbReference>
<dbReference type="CDD" id="cd19358">
    <property type="entry name" value="TenA_E_Spr0628-like"/>
    <property type="match status" value="1"/>
</dbReference>
<keyword evidence="1" id="KW-0784">Thiamine biosynthesis</keyword>
<evidence type="ECO:0000259" key="2">
    <source>
        <dbReference type="Pfam" id="PF03070"/>
    </source>
</evidence>
<dbReference type="EC" id="3.5.99.2" evidence="1"/>
<dbReference type="Gene3D" id="1.20.910.10">
    <property type="entry name" value="Heme oxygenase-like"/>
    <property type="match status" value="1"/>
</dbReference>
<dbReference type="InterPro" id="IPR016084">
    <property type="entry name" value="Haem_Oase-like_multi-hlx"/>
</dbReference>
<comment type="catalytic activity">
    <reaction evidence="1">
        <text>4-amino-5-aminomethyl-2-methylpyrimidine + H2O = 4-amino-5-hydroxymethyl-2-methylpyrimidine + NH4(+)</text>
        <dbReference type="Rhea" id="RHEA:31799"/>
        <dbReference type="ChEBI" id="CHEBI:15377"/>
        <dbReference type="ChEBI" id="CHEBI:16892"/>
        <dbReference type="ChEBI" id="CHEBI:28938"/>
        <dbReference type="ChEBI" id="CHEBI:63416"/>
        <dbReference type="EC" id="3.5.99.2"/>
    </reaction>
</comment>
<protein>
    <recommendedName>
        <fullName evidence="1">Aminopyrimidine aminohydrolase</fullName>
        <ecNumber evidence="1">3.5.99.2</ecNumber>
    </recommendedName>
</protein>
<accession>A0ABV8UHX3</accession>
<dbReference type="Pfam" id="PF03070">
    <property type="entry name" value="TENA_THI-4"/>
    <property type="match status" value="1"/>
</dbReference>
<proteinExistence type="inferred from homology"/>
<dbReference type="PIRSF" id="PIRSF003170">
    <property type="entry name" value="Pet18p"/>
    <property type="match status" value="1"/>
</dbReference>
<evidence type="ECO:0000313" key="3">
    <source>
        <dbReference type="EMBL" id="MFC4350520.1"/>
    </source>
</evidence>
<dbReference type="SUPFAM" id="SSF48613">
    <property type="entry name" value="Heme oxygenase-like"/>
    <property type="match status" value="1"/>
</dbReference>
<dbReference type="InterPro" id="IPR050967">
    <property type="entry name" value="Thiamine_Salvage_TenA"/>
</dbReference>
<keyword evidence="1" id="KW-0378">Hydrolase</keyword>
<feature type="domain" description="Thiaminase-2/PQQC" evidence="2">
    <location>
        <begin position="26"/>
        <end position="230"/>
    </location>
</feature>
<comment type="similarity">
    <text evidence="1">Belongs to the TenA family.</text>
</comment>
<organism evidence="3 4">
    <name type="scientific">Fodinicurvata halophila</name>
    <dbReference type="NCBI Taxonomy" id="1419723"/>
    <lineage>
        <taxon>Bacteria</taxon>
        <taxon>Pseudomonadati</taxon>
        <taxon>Pseudomonadota</taxon>
        <taxon>Alphaproteobacteria</taxon>
        <taxon>Rhodospirillales</taxon>
        <taxon>Rhodovibrionaceae</taxon>
        <taxon>Fodinicurvata</taxon>
    </lineage>
</organism>
<dbReference type="PANTHER" id="PTHR43198:SF2">
    <property type="entry name" value="SI:CH1073-67J19.1-RELATED"/>
    <property type="match status" value="1"/>
</dbReference>
<evidence type="ECO:0000313" key="4">
    <source>
        <dbReference type="Proteomes" id="UP001595799"/>
    </source>
</evidence>
<keyword evidence="4" id="KW-1185">Reference proteome</keyword>
<comment type="pathway">
    <text evidence="1">Cofactor biosynthesis; thiamine diphosphate biosynthesis.</text>
</comment>
<dbReference type="Proteomes" id="UP001595799">
    <property type="component" value="Unassembled WGS sequence"/>
</dbReference>
<dbReference type="PANTHER" id="PTHR43198">
    <property type="entry name" value="BIFUNCTIONAL TH2 PROTEIN"/>
    <property type="match status" value="1"/>
</dbReference>
<comment type="catalytic activity">
    <reaction evidence="1">
        <text>thiamine + H2O = 5-(2-hydroxyethyl)-4-methylthiazole + 4-amino-5-hydroxymethyl-2-methylpyrimidine + H(+)</text>
        <dbReference type="Rhea" id="RHEA:17509"/>
        <dbReference type="ChEBI" id="CHEBI:15377"/>
        <dbReference type="ChEBI" id="CHEBI:15378"/>
        <dbReference type="ChEBI" id="CHEBI:16892"/>
        <dbReference type="ChEBI" id="CHEBI:17957"/>
        <dbReference type="ChEBI" id="CHEBI:18385"/>
        <dbReference type="EC" id="3.5.99.2"/>
    </reaction>
</comment>
<dbReference type="InterPro" id="IPR004305">
    <property type="entry name" value="Thiaminase-2/PQQC"/>
</dbReference>
<reference evidence="4" key="1">
    <citation type="journal article" date="2019" name="Int. J. Syst. Evol. Microbiol.">
        <title>The Global Catalogue of Microorganisms (GCM) 10K type strain sequencing project: providing services to taxonomists for standard genome sequencing and annotation.</title>
        <authorList>
            <consortium name="The Broad Institute Genomics Platform"/>
            <consortium name="The Broad Institute Genome Sequencing Center for Infectious Disease"/>
            <person name="Wu L."/>
            <person name="Ma J."/>
        </authorList>
    </citation>
    <scope>NUCLEOTIDE SEQUENCE [LARGE SCALE GENOMIC DNA]</scope>
    <source>
        <strain evidence="4">CECT 8472</strain>
    </source>
</reference>
<evidence type="ECO:0000256" key="1">
    <source>
        <dbReference type="PIRNR" id="PIRNR003170"/>
    </source>
</evidence>
<comment type="function">
    <text evidence="1">Catalyzes an amino-pyrimidine hydrolysis reaction at the C5' of the pyrimidine moiety of thiamine compounds, a reaction that is part of a thiamine salvage pathway. Thus, catalyzes the conversion of 4-amino-5-aminomethyl-2-methylpyrimidine to 4-amino-5-hydroxymethyl-2-methylpyrimidine (HMP).</text>
</comment>
<dbReference type="RefSeq" id="WP_382420855.1">
    <property type="nucleotide sequence ID" value="NZ_JBHSCW010000001.1"/>
</dbReference>